<name>A0A949WRG8_9CLOT</name>
<dbReference type="EMBL" id="JAEEGC010000062">
    <property type="protein sequence ID" value="MBV7274010.1"/>
    <property type="molecule type" value="Genomic_DNA"/>
</dbReference>
<protein>
    <submittedName>
        <fullName evidence="1">Uncharacterized protein</fullName>
    </submittedName>
</protein>
<comment type="caution">
    <text evidence="1">The sequence shown here is derived from an EMBL/GenBank/DDBJ whole genome shotgun (WGS) entry which is preliminary data.</text>
</comment>
<reference evidence="1" key="1">
    <citation type="submission" date="2020-12" db="EMBL/GenBank/DDBJ databases">
        <title>Clostridium thailandense sp. nov., a novel acetogenic bacterium isolated from peat land soil in Thailand.</title>
        <authorList>
            <person name="Chaikitkaew S."/>
            <person name="Birkeland N.K."/>
        </authorList>
    </citation>
    <scope>NUCLEOTIDE SEQUENCE</scope>
    <source>
        <strain evidence="1">PL3</strain>
    </source>
</reference>
<evidence type="ECO:0000313" key="1">
    <source>
        <dbReference type="EMBL" id="MBV7274010.1"/>
    </source>
</evidence>
<sequence length="87" mass="10093">MISLDFAILKYFTEVEEACAQDITNALKQEYESFKDLKKRSVIMTLMTAEAFGAVKRTRFQFNENGKIEVYYCANEAENSDLVYKNN</sequence>
<organism evidence="1 2">
    <name type="scientific">Clostridium thailandense</name>
    <dbReference type="NCBI Taxonomy" id="2794346"/>
    <lineage>
        <taxon>Bacteria</taxon>
        <taxon>Bacillati</taxon>
        <taxon>Bacillota</taxon>
        <taxon>Clostridia</taxon>
        <taxon>Eubacteriales</taxon>
        <taxon>Clostridiaceae</taxon>
        <taxon>Clostridium</taxon>
    </lineage>
</organism>
<dbReference type="RefSeq" id="WP_218321078.1">
    <property type="nucleotide sequence ID" value="NZ_JAEEGC010000062.1"/>
</dbReference>
<dbReference type="Proteomes" id="UP000694308">
    <property type="component" value="Unassembled WGS sequence"/>
</dbReference>
<dbReference type="AlphaFoldDB" id="A0A949WRG8"/>
<gene>
    <name evidence="1" type="ORF">I6U48_13975</name>
</gene>
<keyword evidence="2" id="KW-1185">Reference proteome</keyword>
<proteinExistence type="predicted"/>
<accession>A0A949WRG8</accession>
<evidence type="ECO:0000313" key="2">
    <source>
        <dbReference type="Proteomes" id="UP000694308"/>
    </source>
</evidence>